<dbReference type="PANTHER" id="PTHR35309">
    <property type="match status" value="1"/>
</dbReference>
<keyword evidence="2" id="KW-1185">Reference proteome</keyword>
<evidence type="ECO:0000313" key="1">
    <source>
        <dbReference type="EMBL" id="MBC8560611.1"/>
    </source>
</evidence>
<dbReference type="PANTHER" id="PTHR35309:SF4">
    <property type="entry name" value="TOCOPHEROL CYCLASE"/>
    <property type="match status" value="1"/>
</dbReference>
<dbReference type="Pfam" id="PF14249">
    <property type="entry name" value="Tocopherol_cycl"/>
    <property type="match status" value="1"/>
</dbReference>
<dbReference type="SUPFAM" id="SSF159245">
    <property type="entry name" value="AttH-like"/>
    <property type="match status" value="1"/>
</dbReference>
<name>A0A926I849_9FIRM</name>
<dbReference type="EMBL" id="JACRSV010000003">
    <property type="protein sequence ID" value="MBC8560611.1"/>
    <property type="molecule type" value="Genomic_DNA"/>
</dbReference>
<organism evidence="1 2">
    <name type="scientific">Fumia xinanensis</name>
    <dbReference type="NCBI Taxonomy" id="2763659"/>
    <lineage>
        <taxon>Bacteria</taxon>
        <taxon>Bacillati</taxon>
        <taxon>Bacillota</taxon>
        <taxon>Clostridia</taxon>
        <taxon>Eubacteriales</taxon>
        <taxon>Oscillospiraceae</taxon>
        <taxon>Fumia</taxon>
    </lineage>
</organism>
<dbReference type="RefSeq" id="WP_249295692.1">
    <property type="nucleotide sequence ID" value="NZ_JACRSV010000003.1"/>
</dbReference>
<protein>
    <recommendedName>
        <fullName evidence="3">Tocopherol cyclase</fullName>
    </recommendedName>
</protein>
<comment type="caution">
    <text evidence="1">The sequence shown here is derived from an EMBL/GenBank/DDBJ whole genome shotgun (WGS) entry which is preliminary data.</text>
</comment>
<evidence type="ECO:0008006" key="3">
    <source>
        <dbReference type="Google" id="ProtNLM"/>
    </source>
</evidence>
<accession>A0A926I849</accession>
<gene>
    <name evidence="1" type="ORF">H8710_11105</name>
</gene>
<evidence type="ECO:0000313" key="2">
    <source>
        <dbReference type="Proteomes" id="UP000610760"/>
    </source>
</evidence>
<proteinExistence type="predicted"/>
<dbReference type="Proteomes" id="UP000610760">
    <property type="component" value="Unassembled WGS sequence"/>
</dbReference>
<reference evidence="1" key="1">
    <citation type="submission" date="2020-08" db="EMBL/GenBank/DDBJ databases">
        <title>Genome public.</title>
        <authorList>
            <person name="Liu C."/>
            <person name="Sun Q."/>
        </authorList>
    </citation>
    <scope>NUCLEOTIDE SEQUENCE</scope>
    <source>
        <strain evidence="1">NSJ-33</strain>
    </source>
</reference>
<dbReference type="GO" id="GO:0009976">
    <property type="term" value="F:tocopherol cyclase activity"/>
    <property type="evidence" value="ECO:0007669"/>
    <property type="project" value="InterPro"/>
</dbReference>
<sequence length="299" mass="33338">MTNFHGNGKAPFFEGWYFKLQNGAQTLALIPGTSTDEDGSESAFVQAITDTGSCCFYFPMSRCVFPQKHRFCKIGDNIFGSKGIHLELGNNKVKIQGTIRFGEFTTPAYPAMGPFSVLPFMQCNHGVVSLRHSLQGIIQINGRTLDFLGGTGYIEKDWGSSFPKEYLWVHSNHFLNAAASIMVSVADIPFLGFHFYGCIGMVYLNGREYRMATYTGVKILRCGSHGVTLKQGKHLLRIDVFSQSAHPLFSPQQGKMSGTIHESPSCRARFRFYESGRLLLDEVSTQTGFEFVTEEKNSE</sequence>
<dbReference type="InterPro" id="IPR025893">
    <property type="entry name" value="Tocopherol_cyclase"/>
</dbReference>
<dbReference type="AlphaFoldDB" id="A0A926I849"/>